<name>A0ABT0BVP6_9SPHN</name>
<sequence length="729" mass="75884">MATIVFGTLGTIIGGPIGGAIGTLIGRQVDSSLFGPSSRNGPRLTELAVSASSYGEPLPRHFGRMRVAGSIIWATDLVEHSETQGSGKGGPSVTAYSYTANFAVALSSRPIQSVGRIWADGKLLRGEAGDLKAGGTLRIHTGEGDQPPDPLILAAEGEARCPAYRGLAYVVFEDLDLADYYNHIPALTFEVIADDSFDLADVTGSLIEETDAAVPLDGIAGFTGSGPLAESLQALGQVLPLEADAGGEELVIARGRRQDSALSLPEAAVAVRDDAFGGASGFSRHRAPPPGRAPSVLRYYDTGRDYQASVQRACGQPAPGEPATIDLPAALDAATARALIERAARRIDWTRESISWRTCELDPAVAPGAIVTLPQIAGHWRVRDWEWRESGVELSLERMAPAGADAAPALASEAGHANRAPDEPLGTTLLAAYELPLDSTGANPDTPRPFAAVSSTSTNWSGAALYADHGDGELHPLGPSGRTRSVTGAVTAALPPASPLLLDRTSRLEVTLADPAMTLVPASLEQLADGANLALAGEEILQFARATPLGGGAWRLDGLLRGRGGTATGPHSAGEPFVLLDSRPVALDPAILGNAGGRLVAAAGRNDPEPVTAPVLLGGITLRPLAPVHPRSTVLPDGTLRLNWTRRARGGWQWQDGIDMPLVEQTESYIVTLGPDDAPVALWPVSTPKLDISSAQLAALSALAPAGVLRVRQQGTHALSPALQLYTLP</sequence>
<reference evidence="3 4" key="1">
    <citation type="submission" date="2022-04" db="EMBL/GenBank/DDBJ databases">
        <title>Identification of a novel bacterium isolated from mangrove sediments.</title>
        <authorList>
            <person name="Pan X."/>
        </authorList>
    </citation>
    <scope>NUCLEOTIDE SEQUENCE [LARGE SCALE GENOMIC DNA]</scope>
    <source>
        <strain evidence="3 4">B2638</strain>
    </source>
</reference>
<evidence type="ECO:0000313" key="4">
    <source>
        <dbReference type="Proteomes" id="UP001202281"/>
    </source>
</evidence>
<dbReference type="Pfam" id="PF13550">
    <property type="entry name" value="Phage-tail_3"/>
    <property type="match status" value="1"/>
</dbReference>
<evidence type="ECO:0000259" key="2">
    <source>
        <dbReference type="Pfam" id="PF23666"/>
    </source>
</evidence>
<organism evidence="3 4">
    <name type="scientific">Novosphingobium beihaiensis</name>
    <dbReference type="NCBI Taxonomy" id="2930389"/>
    <lineage>
        <taxon>Bacteria</taxon>
        <taxon>Pseudomonadati</taxon>
        <taxon>Pseudomonadota</taxon>
        <taxon>Alphaproteobacteria</taxon>
        <taxon>Sphingomonadales</taxon>
        <taxon>Sphingomonadaceae</taxon>
        <taxon>Novosphingobium</taxon>
    </lineage>
</organism>
<comment type="caution">
    <text evidence="3">The sequence shown here is derived from an EMBL/GenBank/DDBJ whole genome shotgun (WGS) entry which is preliminary data.</text>
</comment>
<dbReference type="RefSeq" id="WP_243924370.1">
    <property type="nucleotide sequence ID" value="NZ_JALHLG010000066.1"/>
</dbReference>
<evidence type="ECO:0000259" key="1">
    <source>
        <dbReference type="Pfam" id="PF13550"/>
    </source>
</evidence>
<evidence type="ECO:0000313" key="3">
    <source>
        <dbReference type="EMBL" id="MCJ2189129.1"/>
    </source>
</evidence>
<accession>A0ABT0BVP6</accession>
<dbReference type="Pfam" id="PF23666">
    <property type="entry name" value="Rcc01698_C"/>
    <property type="match status" value="1"/>
</dbReference>
<dbReference type="InterPro" id="IPR032876">
    <property type="entry name" value="J_dom"/>
</dbReference>
<dbReference type="Proteomes" id="UP001202281">
    <property type="component" value="Unassembled WGS sequence"/>
</dbReference>
<proteinExistence type="predicted"/>
<dbReference type="EMBL" id="JALHLG010000066">
    <property type="protein sequence ID" value="MCJ2189129.1"/>
    <property type="molecule type" value="Genomic_DNA"/>
</dbReference>
<feature type="domain" description="Tip attachment protein J" evidence="1">
    <location>
        <begin position="230"/>
        <end position="387"/>
    </location>
</feature>
<dbReference type="InterPro" id="IPR056490">
    <property type="entry name" value="Rcc01698_C"/>
</dbReference>
<protein>
    <submittedName>
        <fullName evidence="3">Phage tail protein</fullName>
    </submittedName>
</protein>
<gene>
    <name evidence="3" type="ORF">MTR66_20255</name>
</gene>
<feature type="domain" description="Rcc01698-like C-terminal" evidence="2">
    <location>
        <begin position="486"/>
        <end position="578"/>
    </location>
</feature>
<keyword evidence="4" id="KW-1185">Reference proteome</keyword>